<dbReference type="Pfam" id="PF00578">
    <property type="entry name" value="AhpC-TSA"/>
    <property type="match status" value="1"/>
</dbReference>
<evidence type="ECO:0000313" key="2">
    <source>
        <dbReference type="EMBL" id="HGK63561.1"/>
    </source>
</evidence>
<accession>A0A7V3ZV10</accession>
<dbReference type="InterPro" id="IPR000866">
    <property type="entry name" value="AhpC/TSA"/>
</dbReference>
<dbReference type="GO" id="GO:0016491">
    <property type="term" value="F:oxidoreductase activity"/>
    <property type="evidence" value="ECO:0007669"/>
    <property type="project" value="InterPro"/>
</dbReference>
<dbReference type="PANTHER" id="PTHR42852">
    <property type="entry name" value="THIOL:DISULFIDE INTERCHANGE PROTEIN DSBE"/>
    <property type="match status" value="1"/>
</dbReference>
<organism evidence="2">
    <name type="scientific">candidate division WOR-3 bacterium</name>
    <dbReference type="NCBI Taxonomy" id="2052148"/>
    <lineage>
        <taxon>Bacteria</taxon>
        <taxon>Bacteria division WOR-3</taxon>
    </lineage>
</organism>
<evidence type="ECO:0000259" key="1">
    <source>
        <dbReference type="PROSITE" id="PS51352"/>
    </source>
</evidence>
<name>A0A7V3ZV10_UNCW3</name>
<dbReference type="EMBL" id="DTDR01000082">
    <property type="protein sequence ID" value="HGK63561.1"/>
    <property type="molecule type" value="Genomic_DNA"/>
</dbReference>
<dbReference type="PANTHER" id="PTHR42852:SF13">
    <property type="entry name" value="PROTEIN DIPZ"/>
    <property type="match status" value="1"/>
</dbReference>
<dbReference type="PRINTS" id="PR00421">
    <property type="entry name" value="THIOREDOXIN"/>
</dbReference>
<dbReference type="Gene3D" id="3.40.30.10">
    <property type="entry name" value="Glutaredoxin"/>
    <property type="match status" value="1"/>
</dbReference>
<comment type="caution">
    <text evidence="2">The sequence shown here is derived from an EMBL/GenBank/DDBJ whole genome shotgun (WGS) entry which is preliminary data.</text>
</comment>
<dbReference type="InterPro" id="IPR050553">
    <property type="entry name" value="Thioredoxin_ResA/DsbE_sf"/>
</dbReference>
<dbReference type="PROSITE" id="PS51352">
    <property type="entry name" value="THIOREDOXIN_2"/>
    <property type="match status" value="1"/>
</dbReference>
<reference evidence="2" key="1">
    <citation type="journal article" date="2020" name="mSystems">
        <title>Genome- and Community-Level Interaction Insights into Carbon Utilization and Element Cycling Functions of Hydrothermarchaeota in Hydrothermal Sediment.</title>
        <authorList>
            <person name="Zhou Z."/>
            <person name="Liu Y."/>
            <person name="Xu W."/>
            <person name="Pan J."/>
            <person name="Luo Z.H."/>
            <person name="Li M."/>
        </authorList>
    </citation>
    <scope>NUCLEOTIDE SEQUENCE [LARGE SCALE GENOMIC DNA]</scope>
    <source>
        <strain evidence="2">SpSt-697</strain>
    </source>
</reference>
<sequence>MKFISIILIFIFLIHCGGKRLQEPLEFQLETLEGEKIDLKNYKGRVILMDFWATWCPPCRAAIPHLIDLYQKYQNKNFAVLGIGLDEKEALKKMKEELNIPYPIFIGNNEMAKFYQISAIPTLVLINKKGSIAYKEVGFSEEGIKNLESKILEMLE</sequence>
<dbReference type="SUPFAM" id="SSF52833">
    <property type="entry name" value="Thioredoxin-like"/>
    <property type="match status" value="1"/>
</dbReference>
<proteinExistence type="predicted"/>
<dbReference type="GO" id="GO:0016209">
    <property type="term" value="F:antioxidant activity"/>
    <property type="evidence" value="ECO:0007669"/>
    <property type="project" value="InterPro"/>
</dbReference>
<gene>
    <name evidence="2" type="ORF">ENU74_03095</name>
</gene>
<dbReference type="InterPro" id="IPR013766">
    <property type="entry name" value="Thioredoxin_domain"/>
</dbReference>
<protein>
    <submittedName>
        <fullName evidence="2">TlpA family protein disulfide reductase</fullName>
    </submittedName>
</protein>
<dbReference type="CDD" id="cd02966">
    <property type="entry name" value="TlpA_like_family"/>
    <property type="match status" value="1"/>
</dbReference>
<feature type="domain" description="Thioredoxin" evidence="1">
    <location>
        <begin position="18"/>
        <end position="156"/>
    </location>
</feature>
<dbReference type="AlphaFoldDB" id="A0A7V3ZV10"/>
<dbReference type="InterPro" id="IPR036249">
    <property type="entry name" value="Thioredoxin-like_sf"/>
</dbReference>